<dbReference type="RefSeq" id="WP_188630098.1">
    <property type="nucleotide sequence ID" value="NZ_BMKE01000017.1"/>
</dbReference>
<dbReference type="EMBL" id="BMKE01000017">
    <property type="protein sequence ID" value="GGB47603.1"/>
    <property type="molecule type" value="Genomic_DNA"/>
</dbReference>
<comment type="subcellular location">
    <subcellularLocation>
        <location evidence="1 8">Cell membrane</location>
        <topology evidence="1 8">Multi-pass membrane protein</topology>
    </subcellularLocation>
</comment>
<evidence type="ECO:0000256" key="1">
    <source>
        <dbReference type="ARBA" id="ARBA00004651"/>
    </source>
</evidence>
<comment type="caution">
    <text evidence="9">The sequence shown here is derived from an EMBL/GenBank/DDBJ whole genome shotgun (WGS) entry which is preliminary data.</text>
</comment>
<dbReference type="PANTHER" id="PTHR30269:SF0">
    <property type="entry name" value="MEMBRANE TRANSPORTER PROTEIN YFCA-RELATED"/>
    <property type="match status" value="1"/>
</dbReference>
<evidence type="ECO:0000256" key="2">
    <source>
        <dbReference type="ARBA" id="ARBA00009142"/>
    </source>
</evidence>
<feature type="transmembrane region" description="Helical" evidence="8">
    <location>
        <begin position="157"/>
        <end position="176"/>
    </location>
</feature>
<reference evidence="10" key="1">
    <citation type="journal article" date="2019" name="Int. J. Syst. Evol. Microbiol.">
        <title>The Global Catalogue of Microorganisms (GCM) 10K type strain sequencing project: providing services to taxonomists for standard genome sequencing and annotation.</title>
        <authorList>
            <consortium name="The Broad Institute Genomics Platform"/>
            <consortium name="The Broad Institute Genome Sequencing Center for Infectious Disease"/>
            <person name="Wu L."/>
            <person name="Ma J."/>
        </authorList>
    </citation>
    <scope>NUCLEOTIDE SEQUENCE [LARGE SCALE GENOMIC DNA]</scope>
    <source>
        <strain evidence="10">CGMCC 1.15923</strain>
    </source>
</reference>
<dbReference type="PANTHER" id="PTHR30269">
    <property type="entry name" value="TRANSMEMBRANE PROTEIN YFCA"/>
    <property type="match status" value="1"/>
</dbReference>
<dbReference type="Pfam" id="PF01925">
    <property type="entry name" value="TauE"/>
    <property type="match status" value="1"/>
</dbReference>
<feature type="transmembrane region" description="Helical" evidence="8">
    <location>
        <begin position="101"/>
        <end position="119"/>
    </location>
</feature>
<evidence type="ECO:0000256" key="6">
    <source>
        <dbReference type="ARBA" id="ARBA00022989"/>
    </source>
</evidence>
<feature type="transmembrane region" description="Helical" evidence="8">
    <location>
        <begin position="131"/>
        <end position="151"/>
    </location>
</feature>
<evidence type="ECO:0000256" key="3">
    <source>
        <dbReference type="ARBA" id="ARBA00022448"/>
    </source>
</evidence>
<keyword evidence="5 8" id="KW-0812">Transmembrane</keyword>
<keyword evidence="7 8" id="KW-0472">Membrane</keyword>
<feature type="transmembrane region" description="Helical" evidence="8">
    <location>
        <begin position="188"/>
        <end position="210"/>
    </location>
</feature>
<evidence type="ECO:0000313" key="10">
    <source>
        <dbReference type="Proteomes" id="UP000646152"/>
    </source>
</evidence>
<protein>
    <recommendedName>
        <fullName evidence="8">Probable membrane transporter protein</fullName>
    </recommendedName>
</protein>
<keyword evidence="4 8" id="KW-1003">Cell membrane</keyword>
<organism evidence="9 10">
    <name type="scientific">Oceanisphaera marina</name>
    <dbReference type="NCBI Taxonomy" id="2017550"/>
    <lineage>
        <taxon>Bacteria</taxon>
        <taxon>Pseudomonadati</taxon>
        <taxon>Pseudomonadota</taxon>
        <taxon>Gammaproteobacteria</taxon>
        <taxon>Aeromonadales</taxon>
        <taxon>Aeromonadaceae</taxon>
        <taxon>Oceanisphaera</taxon>
    </lineage>
</organism>
<dbReference type="Proteomes" id="UP000646152">
    <property type="component" value="Unassembled WGS sequence"/>
</dbReference>
<evidence type="ECO:0000256" key="8">
    <source>
        <dbReference type="RuleBase" id="RU363041"/>
    </source>
</evidence>
<dbReference type="InterPro" id="IPR052017">
    <property type="entry name" value="TSUP"/>
</dbReference>
<accession>A0ABQ1IQM9</accession>
<name>A0ABQ1IQM9_9GAMM</name>
<proteinExistence type="inferred from homology"/>
<feature type="transmembrane region" description="Helical" evidence="8">
    <location>
        <begin position="47"/>
        <end position="66"/>
    </location>
</feature>
<evidence type="ECO:0000256" key="7">
    <source>
        <dbReference type="ARBA" id="ARBA00023136"/>
    </source>
</evidence>
<comment type="similarity">
    <text evidence="2 8">Belongs to the 4-toluene sulfonate uptake permease (TSUP) (TC 2.A.102) family.</text>
</comment>
<dbReference type="InterPro" id="IPR002781">
    <property type="entry name" value="TM_pro_TauE-like"/>
</dbReference>
<keyword evidence="10" id="KW-1185">Reference proteome</keyword>
<evidence type="ECO:0000256" key="4">
    <source>
        <dbReference type="ARBA" id="ARBA00022475"/>
    </source>
</evidence>
<evidence type="ECO:0000256" key="5">
    <source>
        <dbReference type="ARBA" id="ARBA00022692"/>
    </source>
</evidence>
<keyword evidence="6 8" id="KW-1133">Transmembrane helix</keyword>
<keyword evidence="3" id="KW-0813">Transport</keyword>
<feature type="transmembrane region" description="Helical" evidence="8">
    <location>
        <begin position="78"/>
        <end position="95"/>
    </location>
</feature>
<sequence length="262" mass="28167">MELELLTLGLLALAALLAGFIDAIAGGGGLITVPALLATGMSPTMALATNKLQSCFGSFSATFYYLRRGMIDWRTMKWAVVCTFIGSMLGTILVQRIDASILQKILPFLLAAFALYFLFSPRVGDEDRQRRLGIIPFALLIGTGVGFYDGFFGPGTGSFFALGFIALAGFSMAKATAHTKLLNFTSNIASLLFFILGGQVVWVVGLSMALGQFVGARLGSKMVVSKGSRIIKPMLVTVSMVMSGHLLYQQYPAWFSWLSLAN</sequence>
<evidence type="ECO:0000313" key="9">
    <source>
        <dbReference type="EMBL" id="GGB47603.1"/>
    </source>
</evidence>
<gene>
    <name evidence="9" type="ORF">GCM10011502_21170</name>
</gene>